<evidence type="ECO:0000313" key="2">
    <source>
        <dbReference type="Proteomes" id="UP000011820"/>
    </source>
</evidence>
<keyword evidence="2" id="KW-1185">Reference proteome</keyword>
<protein>
    <recommendedName>
        <fullName evidence="3">Flagellar FliJ protein</fullName>
    </recommendedName>
</protein>
<gene>
    <name evidence="1" type="ORF">WSI_03405</name>
</gene>
<organism evidence="1 2">
    <name type="scientific">Candidatus Liberibacter asiaticus str. gxpsy</name>
    <dbReference type="NCBI Taxonomy" id="1174529"/>
    <lineage>
        <taxon>Bacteria</taxon>
        <taxon>Pseudomonadati</taxon>
        <taxon>Pseudomonadota</taxon>
        <taxon>Alphaproteobacteria</taxon>
        <taxon>Hyphomicrobiales</taxon>
        <taxon>Rhizobiaceae</taxon>
        <taxon>Liberibacter</taxon>
    </lineage>
</organism>
<accession>A0ABM5NFU6</accession>
<evidence type="ECO:0008006" key="3">
    <source>
        <dbReference type="Google" id="ProtNLM"/>
    </source>
</evidence>
<dbReference type="Proteomes" id="UP000011820">
    <property type="component" value="Chromosome"/>
</dbReference>
<reference evidence="1 2" key="1">
    <citation type="journal article" date="2013" name="Genome Announc.">
        <title>Complete Genome Sequence of a Chinese Strain of 'Candidatus Liberibacter asiaticus'.</title>
        <authorList>
            <person name="Lin H."/>
            <person name="Han C.S."/>
            <person name="Liu B."/>
            <person name="Lou B."/>
            <person name="Bai X."/>
            <person name="Deng C."/>
            <person name="Civerolo E.L."/>
            <person name="Gupta G."/>
        </authorList>
    </citation>
    <scope>NUCLEOTIDE SEQUENCE [LARGE SCALE GENOMIC DNA]</scope>
    <source>
        <strain evidence="2">gxpsy</strain>
    </source>
</reference>
<sequence length="137" mass="16067">MRSRKSRALYKIITAQCCIKSIAESNLAYTISERKKINILREKLKDSINSTALMNPALASHYLKFYHSLSQNDQKMASLQLVQENTLLSEKIKIDRLTEMKDETYLLEERQYDDENNNDNIEQRILFNAVSRKFMSL</sequence>
<proteinExistence type="predicted"/>
<name>A0ABM5NFU6_LIBAS</name>
<evidence type="ECO:0000313" key="1">
    <source>
        <dbReference type="EMBL" id="AGH17051.1"/>
    </source>
</evidence>
<dbReference type="EMBL" id="CP004005">
    <property type="protein sequence ID" value="AGH17051.1"/>
    <property type="molecule type" value="Genomic_DNA"/>
</dbReference>